<name>A0A8X6RH78_TRICX</name>
<comment type="caution">
    <text evidence="1">The sequence shown here is derived from an EMBL/GenBank/DDBJ whole genome shotgun (WGS) entry which is preliminary data.</text>
</comment>
<evidence type="ECO:0000313" key="1">
    <source>
        <dbReference type="EMBL" id="GFX89382.1"/>
    </source>
</evidence>
<organism evidence="1 2">
    <name type="scientific">Trichonephila clavipes</name>
    <name type="common">Golden silk orbweaver</name>
    <name type="synonym">Nephila clavipes</name>
    <dbReference type="NCBI Taxonomy" id="2585209"/>
    <lineage>
        <taxon>Eukaryota</taxon>
        <taxon>Metazoa</taxon>
        <taxon>Ecdysozoa</taxon>
        <taxon>Arthropoda</taxon>
        <taxon>Chelicerata</taxon>
        <taxon>Arachnida</taxon>
        <taxon>Araneae</taxon>
        <taxon>Araneomorphae</taxon>
        <taxon>Entelegynae</taxon>
        <taxon>Araneoidea</taxon>
        <taxon>Nephilidae</taxon>
        <taxon>Trichonephila</taxon>
    </lineage>
</organism>
<evidence type="ECO:0000313" key="2">
    <source>
        <dbReference type="Proteomes" id="UP000887159"/>
    </source>
</evidence>
<accession>A0A8X6RH78</accession>
<gene>
    <name evidence="1" type="primary">X975_07738</name>
    <name evidence="1" type="ORF">TNCV_2202241</name>
</gene>
<dbReference type="GO" id="GO:0003676">
    <property type="term" value="F:nucleic acid binding"/>
    <property type="evidence" value="ECO:0007669"/>
    <property type="project" value="InterPro"/>
</dbReference>
<reference evidence="1" key="1">
    <citation type="submission" date="2020-08" db="EMBL/GenBank/DDBJ databases">
        <title>Multicomponent nature underlies the extraordinary mechanical properties of spider dragline silk.</title>
        <authorList>
            <person name="Kono N."/>
            <person name="Nakamura H."/>
            <person name="Mori M."/>
            <person name="Yoshida Y."/>
            <person name="Ohtoshi R."/>
            <person name="Malay A.D."/>
            <person name="Moran D.A.P."/>
            <person name="Tomita M."/>
            <person name="Numata K."/>
            <person name="Arakawa K."/>
        </authorList>
    </citation>
    <scope>NUCLEOTIDE SEQUENCE</scope>
</reference>
<keyword evidence="2" id="KW-1185">Reference proteome</keyword>
<protein>
    <submittedName>
        <fullName evidence="1">Transposable element Tcb2 transposase</fullName>
    </submittedName>
</protein>
<sequence length="226" mass="26134">MSPAERQLLALRPFMYCHSHLLTVAAFWSDVHAKGLVCTEWNQVVFNDESRFNLGSDDNRVRVRRPYEERFNPVFTVQWYIAPTTGVILWGAIANDTRSPLILIHGTMAVQRKNGTLIQKGLPPLAYEFGRIRGMFTTTVEPDVYVTRPYHIMHSVIAGQVSQSVCLIQRIIVRSLEERDIEDYLDQLEGVWLSEDGLDDENSDDEYRDANEIRTIMIVIFNYHQE</sequence>
<dbReference type="EMBL" id="BMAU01021070">
    <property type="protein sequence ID" value="GFX89382.1"/>
    <property type="molecule type" value="Genomic_DNA"/>
</dbReference>
<dbReference type="Gene3D" id="3.30.420.10">
    <property type="entry name" value="Ribonuclease H-like superfamily/Ribonuclease H"/>
    <property type="match status" value="1"/>
</dbReference>
<dbReference type="AlphaFoldDB" id="A0A8X6RH78"/>
<dbReference type="InterPro" id="IPR036397">
    <property type="entry name" value="RNaseH_sf"/>
</dbReference>
<proteinExistence type="predicted"/>
<dbReference type="Proteomes" id="UP000887159">
    <property type="component" value="Unassembled WGS sequence"/>
</dbReference>